<protein>
    <submittedName>
        <fullName evidence="2">Uncharacterized protein</fullName>
    </submittedName>
</protein>
<keyword evidence="3" id="KW-1185">Reference proteome</keyword>
<dbReference type="Proteomes" id="UP001271007">
    <property type="component" value="Unassembled WGS sequence"/>
</dbReference>
<feature type="compositionally biased region" description="Pro residues" evidence="1">
    <location>
        <begin position="229"/>
        <end position="238"/>
    </location>
</feature>
<evidence type="ECO:0000313" key="2">
    <source>
        <dbReference type="EMBL" id="KAK3053734.1"/>
    </source>
</evidence>
<feature type="compositionally biased region" description="Polar residues" evidence="1">
    <location>
        <begin position="468"/>
        <end position="482"/>
    </location>
</feature>
<feature type="compositionally biased region" description="Basic residues" evidence="1">
    <location>
        <begin position="492"/>
        <end position="507"/>
    </location>
</feature>
<dbReference type="EMBL" id="JAWDJX010000014">
    <property type="protein sequence ID" value="KAK3053734.1"/>
    <property type="molecule type" value="Genomic_DNA"/>
</dbReference>
<feature type="region of interest" description="Disordered" evidence="1">
    <location>
        <begin position="384"/>
        <end position="507"/>
    </location>
</feature>
<feature type="region of interest" description="Disordered" evidence="1">
    <location>
        <begin position="227"/>
        <end position="275"/>
    </location>
</feature>
<reference evidence="2" key="1">
    <citation type="submission" date="2023-04" db="EMBL/GenBank/DDBJ databases">
        <title>Black Yeasts Isolated from many extreme environments.</title>
        <authorList>
            <person name="Coleine C."/>
            <person name="Stajich J.E."/>
            <person name="Selbmann L."/>
        </authorList>
    </citation>
    <scope>NUCLEOTIDE SEQUENCE</scope>
    <source>
        <strain evidence="2">CCFEE 5312</strain>
    </source>
</reference>
<feature type="compositionally biased region" description="Low complexity" evidence="1">
    <location>
        <begin position="239"/>
        <end position="261"/>
    </location>
</feature>
<feature type="compositionally biased region" description="Low complexity" evidence="1">
    <location>
        <begin position="384"/>
        <end position="407"/>
    </location>
</feature>
<feature type="compositionally biased region" description="Low complexity" evidence="1">
    <location>
        <begin position="308"/>
        <end position="319"/>
    </location>
</feature>
<feature type="compositionally biased region" description="Low complexity" evidence="1">
    <location>
        <begin position="330"/>
        <end position="354"/>
    </location>
</feature>
<feature type="region of interest" description="Disordered" evidence="1">
    <location>
        <begin position="128"/>
        <end position="148"/>
    </location>
</feature>
<comment type="caution">
    <text evidence="2">The sequence shown here is derived from an EMBL/GenBank/DDBJ whole genome shotgun (WGS) entry which is preliminary data.</text>
</comment>
<evidence type="ECO:0000313" key="3">
    <source>
        <dbReference type="Proteomes" id="UP001271007"/>
    </source>
</evidence>
<feature type="compositionally biased region" description="Low complexity" evidence="1">
    <location>
        <begin position="430"/>
        <end position="466"/>
    </location>
</feature>
<feature type="region of interest" description="Disordered" evidence="1">
    <location>
        <begin position="298"/>
        <end position="354"/>
    </location>
</feature>
<organism evidence="2 3">
    <name type="scientific">Extremus antarcticus</name>
    <dbReference type="NCBI Taxonomy" id="702011"/>
    <lineage>
        <taxon>Eukaryota</taxon>
        <taxon>Fungi</taxon>
        <taxon>Dikarya</taxon>
        <taxon>Ascomycota</taxon>
        <taxon>Pezizomycotina</taxon>
        <taxon>Dothideomycetes</taxon>
        <taxon>Dothideomycetidae</taxon>
        <taxon>Mycosphaerellales</taxon>
        <taxon>Extremaceae</taxon>
        <taxon>Extremus</taxon>
    </lineage>
</organism>
<name>A0AAJ0DPF4_9PEZI</name>
<sequence length="507" mass="56452">MPAYWGGFGGGGYYGGGYHGGGGYYDGYGPYGPPIPYGPPMGCYWESWVGFNPRWSGYMDWVEEDVYEVWRGWQGRIRGSRMSREERASSLRLALRDIGGGRADDVSRRLIDLERDLGADEYGRVDLRSSNSRTDTTTNTSTRDSSSNINVTISDNRAANTNTNTKNQTSLVTQKQRQQFAEQFLRLSNVGFQQAQQVQQAIMNGDKDEQVWNHFRSQNNTTAQLLAPPQQPELPAPPEQHTLPAPSQQQALPPAPQQLALPAPPPPAPSQKLPEPQQLTRLPVQTYASAPVLSRYGGDFGKTAQHHTTTTTTTTTSSSLAQQYGGQAFPQAQQPTPVHAQQQQTPQSMQPQQLAYQQPLQITNGAAQNSMVVQDWLQGQIQPHNNGQQQAQQAYPQPMPQQQATPAYSAMPQLQIADKPSRRRHTESSQQQPPMQLTQTPHQPGQSYQQPPLQNPQQIGQQPLQLMSAPQQQGLYQPTMSSPAGELVLAKEKKHKKHHKEHHKHRN</sequence>
<accession>A0AAJ0DPF4</accession>
<gene>
    <name evidence="2" type="ORF">LTR09_005013</name>
</gene>
<dbReference type="AlphaFoldDB" id="A0AAJ0DPF4"/>
<proteinExistence type="predicted"/>
<evidence type="ECO:0000256" key="1">
    <source>
        <dbReference type="SAM" id="MobiDB-lite"/>
    </source>
</evidence>